<protein>
    <submittedName>
        <fullName evidence="2">Methyltransferase</fullName>
    </submittedName>
</protein>
<keyword evidence="2" id="KW-0489">Methyltransferase</keyword>
<dbReference type="InterPro" id="IPR013216">
    <property type="entry name" value="Methyltransf_11"/>
</dbReference>
<accession>A0A1V0SE26</accession>
<evidence type="ECO:0000313" key="2">
    <source>
        <dbReference type="EMBL" id="ARF09980.1"/>
    </source>
</evidence>
<dbReference type="Gene3D" id="3.40.50.150">
    <property type="entry name" value="Vaccinia Virus protein VP39"/>
    <property type="match status" value="1"/>
</dbReference>
<gene>
    <name evidence="2" type="ORF">Indivirus_6_46</name>
</gene>
<dbReference type="InterPro" id="IPR029063">
    <property type="entry name" value="SAM-dependent_MTases_sf"/>
</dbReference>
<dbReference type="Pfam" id="PF08241">
    <property type="entry name" value="Methyltransf_11"/>
    <property type="match status" value="1"/>
</dbReference>
<name>A0A1V0SE26_9VIRU</name>
<keyword evidence="2" id="KW-0808">Transferase</keyword>
<reference evidence="2" key="1">
    <citation type="journal article" date="2017" name="Science">
        <title>Giant viruses with an expanded complement of translation system components.</title>
        <authorList>
            <person name="Schulz F."/>
            <person name="Yutin N."/>
            <person name="Ivanova N.N."/>
            <person name="Ortega D.R."/>
            <person name="Lee T.K."/>
            <person name="Vierheilig J."/>
            <person name="Daims H."/>
            <person name="Horn M."/>
            <person name="Wagner M."/>
            <person name="Jensen G.J."/>
            <person name="Kyrpides N.C."/>
            <person name="Koonin E.V."/>
            <person name="Woyke T."/>
        </authorList>
    </citation>
    <scope>NUCLEOTIDE SEQUENCE</scope>
    <source>
        <strain evidence="2">ILV1</strain>
    </source>
</reference>
<sequence>MSYKNKIASYQGDCHVLLGKHSMFSDYIKEFSKDQRGHGLDVGAGPQGPNGKFFTHCETFDGCDADDDVVSSLPKNIYTKTFKYLLGSNQKLPYSDNSKDFIVCSCVIQHLSNFDELEIGIQEISRILQRNCQFYLMFKAGTNDTDLTHTNSFYNEVRTFRVFNPEDVINLCQKYNLKLLSKETLLDDNWIPYSCLIFEKN</sequence>
<dbReference type="GO" id="GO:0032259">
    <property type="term" value="P:methylation"/>
    <property type="evidence" value="ECO:0007669"/>
    <property type="project" value="UniProtKB-KW"/>
</dbReference>
<dbReference type="GO" id="GO:0008757">
    <property type="term" value="F:S-adenosylmethionine-dependent methyltransferase activity"/>
    <property type="evidence" value="ECO:0007669"/>
    <property type="project" value="InterPro"/>
</dbReference>
<proteinExistence type="predicted"/>
<evidence type="ECO:0000259" key="1">
    <source>
        <dbReference type="Pfam" id="PF08241"/>
    </source>
</evidence>
<dbReference type="EMBL" id="KY684090">
    <property type="protein sequence ID" value="ARF09980.1"/>
    <property type="molecule type" value="Genomic_DNA"/>
</dbReference>
<dbReference type="SUPFAM" id="SSF53335">
    <property type="entry name" value="S-adenosyl-L-methionine-dependent methyltransferases"/>
    <property type="match status" value="1"/>
</dbReference>
<organism evidence="2">
    <name type="scientific">Indivirus ILV1</name>
    <dbReference type="NCBI Taxonomy" id="1977633"/>
    <lineage>
        <taxon>Viruses</taxon>
        <taxon>Varidnaviria</taxon>
        <taxon>Bamfordvirae</taxon>
        <taxon>Nucleocytoviricota</taxon>
        <taxon>Megaviricetes</taxon>
        <taxon>Imitervirales</taxon>
        <taxon>Mimiviridae</taxon>
        <taxon>Klosneuvirinae</taxon>
        <taxon>Indivirus</taxon>
    </lineage>
</organism>
<feature type="domain" description="Methyltransferase type 11" evidence="1">
    <location>
        <begin position="40"/>
        <end position="135"/>
    </location>
</feature>